<reference evidence="2" key="2">
    <citation type="submission" date="2023-05" db="EMBL/GenBank/DDBJ databases">
        <authorList>
            <consortium name="Lawrence Berkeley National Laboratory"/>
            <person name="Steindorff A."/>
            <person name="Hensen N."/>
            <person name="Bonometti L."/>
            <person name="Westerberg I."/>
            <person name="Brannstrom I.O."/>
            <person name="Guillou S."/>
            <person name="Cros-Aarteil S."/>
            <person name="Calhoun S."/>
            <person name="Haridas S."/>
            <person name="Kuo A."/>
            <person name="Mondo S."/>
            <person name="Pangilinan J."/>
            <person name="Riley R."/>
            <person name="Labutti K."/>
            <person name="Andreopoulos B."/>
            <person name="Lipzen A."/>
            <person name="Chen C."/>
            <person name="Yanf M."/>
            <person name="Daum C."/>
            <person name="Ng V."/>
            <person name="Clum A."/>
            <person name="Ohm R."/>
            <person name="Martin F."/>
            <person name="Silar P."/>
            <person name="Natvig D."/>
            <person name="Lalanne C."/>
            <person name="Gautier V."/>
            <person name="Ament-Velasquez S.L."/>
            <person name="Kruys A."/>
            <person name="Hutchinson M.I."/>
            <person name="Powell A.J."/>
            <person name="Barry K."/>
            <person name="Miller A.N."/>
            <person name="Grigoriev I.V."/>
            <person name="Debuchy R."/>
            <person name="Gladieux P."/>
            <person name="Thoren M.H."/>
            <person name="Johannesson H."/>
        </authorList>
    </citation>
    <scope>NUCLEOTIDE SEQUENCE</scope>
    <source>
        <strain evidence="2">PSN243</strain>
    </source>
</reference>
<name>A0AAV9G3U2_9PEZI</name>
<feature type="chain" id="PRO_5043933854" evidence="1">
    <location>
        <begin position="16"/>
        <end position="138"/>
    </location>
</feature>
<evidence type="ECO:0000313" key="2">
    <source>
        <dbReference type="EMBL" id="KAK4442111.1"/>
    </source>
</evidence>
<comment type="caution">
    <text evidence="2">The sequence shown here is derived from an EMBL/GenBank/DDBJ whole genome shotgun (WGS) entry which is preliminary data.</text>
</comment>
<keyword evidence="3" id="KW-1185">Reference proteome</keyword>
<keyword evidence="1" id="KW-0732">Signal</keyword>
<sequence>MKAATLLALLPLALAAPVADSPAAARAYGSYLYDDDTGKDLPAYTDYGAYDGAGDAAKYTDYGSYAGAGTDDNPNGIPAYNSYGRYTGVGEDAPKGENAPAWWSAYAKPPQGWGDYGKYKWGRRARQAQEVKAAEGEE</sequence>
<evidence type="ECO:0000256" key="1">
    <source>
        <dbReference type="SAM" id="SignalP"/>
    </source>
</evidence>
<dbReference type="AlphaFoldDB" id="A0AAV9G3U2"/>
<protein>
    <submittedName>
        <fullName evidence="2">Uncharacterized protein</fullName>
    </submittedName>
</protein>
<proteinExistence type="predicted"/>
<reference evidence="2" key="1">
    <citation type="journal article" date="2023" name="Mol. Phylogenet. Evol.">
        <title>Genome-scale phylogeny and comparative genomics of the fungal order Sordariales.</title>
        <authorList>
            <person name="Hensen N."/>
            <person name="Bonometti L."/>
            <person name="Westerberg I."/>
            <person name="Brannstrom I.O."/>
            <person name="Guillou S."/>
            <person name="Cros-Aarteil S."/>
            <person name="Calhoun S."/>
            <person name="Haridas S."/>
            <person name="Kuo A."/>
            <person name="Mondo S."/>
            <person name="Pangilinan J."/>
            <person name="Riley R."/>
            <person name="LaButti K."/>
            <person name="Andreopoulos B."/>
            <person name="Lipzen A."/>
            <person name="Chen C."/>
            <person name="Yan M."/>
            <person name="Daum C."/>
            <person name="Ng V."/>
            <person name="Clum A."/>
            <person name="Steindorff A."/>
            <person name="Ohm R.A."/>
            <person name="Martin F."/>
            <person name="Silar P."/>
            <person name="Natvig D.O."/>
            <person name="Lalanne C."/>
            <person name="Gautier V."/>
            <person name="Ament-Velasquez S.L."/>
            <person name="Kruys A."/>
            <person name="Hutchinson M.I."/>
            <person name="Powell A.J."/>
            <person name="Barry K."/>
            <person name="Miller A.N."/>
            <person name="Grigoriev I.V."/>
            <person name="Debuchy R."/>
            <person name="Gladieux P."/>
            <person name="Hiltunen Thoren M."/>
            <person name="Johannesson H."/>
        </authorList>
    </citation>
    <scope>NUCLEOTIDE SEQUENCE</scope>
    <source>
        <strain evidence="2">PSN243</strain>
    </source>
</reference>
<feature type="signal peptide" evidence="1">
    <location>
        <begin position="1"/>
        <end position="15"/>
    </location>
</feature>
<dbReference type="EMBL" id="MU866033">
    <property type="protein sequence ID" value="KAK4442111.1"/>
    <property type="molecule type" value="Genomic_DNA"/>
</dbReference>
<evidence type="ECO:0000313" key="3">
    <source>
        <dbReference type="Proteomes" id="UP001321760"/>
    </source>
</evidence>
<organism evidence="2 3">
    <name type="scientific">Podospora aff. communis PSN243</name>
    <dbReference type="NCBI Taxonomy" id="3040156"/>
    <lineage>
        <taxon>Eukaryota</taxon>
        <taxon>Fungi</taxon>
        <taxon>Dikarya</taxon>
        <taxon>Ascomycota</taxon>
        <taxon>Pezizomycotina</taxon>
        <taxon>Sordariomycetes</taxon>
        <taxon>Sordariomycetidae</taxon>
        <taxon>Sordariales</taxon>
        <taxon>Podosporaceae</taxon>
        <taxon>Podospora</taxon>
    </lineage>
</organism>
<dbReference type="Proteomes" id="UP001321760">
    <property type="component" value="Unassembled WGS sequence"/>
</dbReference>
<gene>
    <name evidence="2" type="ORF">QBC34DRAFT_431906</name>
</gene>
<accession>A0AAV9G3U2</accession>